<organism evidence="1 2">
    <name type="scientific">Cichorium intybus</name>
    <name type="common">Chicory</name>
    <dbReference type="NCBI Taxonomy" id="13427"/>
    <lineage>
        <taxon>Eukaryota</taxon>
        <taxon>Viridiplantae</taxon>
        <taxon>Streptophyta</taxon>
        <taxon>Embryophyta</taxon>
        <taxon>Tracheophyta</taxon>
        <taxon>Spermatophyta</taxon>
        <taxon>Magnoliopsida</taxon>
        <taxon>eudicotyledons</taxon>
        <taxon>Gunneridae</taxon>
        <taxon>Pentapetalae</taxon>
        <taxon>asterids</taxon>
        <taxon>campanulids</taxon>
        <taxon>Asterales</taxon>
        <taxon>Asteraceae</taxon>
        <taxon>Cichorioideae</taxon>
        <taxon>Cichorieae</taxon>
        <taxon>Cichoriinae</taxon>
        <taxon>Cichorium</taxon>
    </lineage>
</organism>
<name>A0ACB9EYS2_CICIN</name>
<keyword evidence="2" id="KW-1185">Reference proteome</keyword>
<dbReference type="EMBL" id="CM042011">
    <property type="protein sequence ID" value="KAI3763987.1"/>
    <property type="molecule type" value="Genomic_DNA"/>
</dbReference>
<protein>
    <submittedName>
        <fullName evidence="1">Uncharacterized protein</fullName>
    </submittedName>
</protein>
<proteinExistence type="predicted"/>
<reference evidence="2" key="1">
    <citation type="journal article" date="2022" name="Mol. Ecol. Resour.">
        <title>The genomes of chicory, endive, great burdock and yacon provide insights into Asteraceae palaeo-polyploidization history and plant inulin production.</title>
        <authorList>
            <person name="Fan W."/>
            <person name="Wang S."/>
            <person name="Wang H."/>
            <person name="Wang A."/>
            <person name="Jiang F."/>
            <person name="Liu H."/>
            <person name="Zhao H."/>
            <person name="Xu D."/>
            <person name="Zhang Y."/>
        </authorList>
    </citation>
    <scope>NUCLEOTIDE SEQUENCE [LARGE SCALE GENOMIC DNA]</scope>
    <source>
        <strain evidence="2">cv. Punajuju</strain>
    </source>
</reference>
<evidence type="ECO:0000313" key="1">
    <source>
        <dbReference type="EMBL" id="KAI3763987.1"/>
    </source>
</evidence>
<comment type="caution">
    <text evidence="1">The sequence shown here is derived from an EMBL/GenBank/DDBJ whole genome shotgun (WGS) entry which is preliminary data.</text>
</comment>
<accession>A0ACB9EYS2</accession>
<gene>
    <name evidence="1" type="ORF">L2E82_13985</name>
</gene>
<reference evidence="1 2" key="2">
    <citation type="journal article" date="2022" name="Mol. Ecol. Resour.">
        <title>The genomes of chicory, endive, great burdock and yacon provide insights into Asteraceae paleo-polyploidization history and plant inulin production.</title>
        <authorList>
            <person name="Fan W."/>
            <person name="Wang S."/>
            <person name="Wang H."/>
            <person name="Wang A."/>
            <person name="Jiang F."/>
            <person name="Liu H."/>
            <person name="Zhao H."/>
            <person name="Xu D."/>
            <person name="Zhang Y."/>
        </authorList>
    </citation>
    <scope>NUCLEOTIDE SEQUENCE [LARGE SCALE GENOMIC DNA]</scope>
    <source>
        <strain evidence="2">cv. Punajuju</strain>
        <tissue evidence="1">Leaves</tissue>
    </source>
</reference>
<sequence length="66" mass="7748">MFYFLGGQGWFSLSRWLCFYRIMNYFGCVFLIQLVMFDACGCGINHFAFISRLIELVFTVDIVDDP</sequence>
<evidence type="ECO:0000313" key="2">
    <source>
        <dbReference type="Proteomes" id="UP001055811"/>
    </source>
</evidence>
<dbReference type="Proteomes" id="UP001055811">
    <property type="component" value="Linkage Group LG03"/>
</dbReference>